<feature type="domain" description="HMA" evidence="2">
    <location>
        <begin position="28"/>
        <end position="93"/>
    </location>
</feature>
<dbReference type="InterPro" id="IPR036163">
    <property type="entry name" value="HMA_dom_sf"/>
</dbReference>
<dbReference type="InterPro" id="IPR017969">
    <property type="entry name" value="Heavy-metal-associated_CS"/>
</dbReference>
<gene>
    <name evidence="3" type="ORF">F6X54_02875</name>
</gene>
<keyword evidence="4" id="KW-1185">Reference proteome</keyword>
<dbReference type="Proteomes" id="UP000471364">
    <property type="component" value="Unassembled WGS sequence"/>
</dbReference>
<organism evidence="3 4">
    <name type="scientific">Micromonospora aurantiaca</name>
    <name type="common">nom. illeg.</name>
    <dbReference type="NCBI Taxonomy" id="47850"/>
    <lineage>
        <taxon>Bacteria</taxon>
        <taxon>Bacillati</taxon>
        <taxon>Actinomycetota</taxon>
        <taxon>Actinomycetes</taxon>
        <taxon>Micromonosporales</taxon>
        <taxon>Micromonosporaceae</taxon>
        <taxon>Micromonospora</taxon>
    </lineage>
</organism>
<dbReference type="InterPro" id="IPR006121">
    <property type="entry name" value="HMA_dom"/>
</dbReference>
<dbReference type="PROSITE" id="PS01047">
    <property type="entry name" value="HMA_1"/>
    <property type="match status" value="1"/>
</dbReference>
<evidence type="ECO:0000313" key="4">
    <source>
        <dbReference type="Proteomes" id="UP000471364"/>
    </source>
</evidence>
<dbReference type="RefSeq" id="WP_036310742.1">
    <property type="nucleotide sequence ID" value="NZ_CBDRIQ010000020.1"/>
</dbReference>
<evidence type="ECO:0000259" key="2">
    <source>
        <dbReference type="PROSITE" id="PS50846"/>
    </source>
</evidence>
<keyword evidence="1" id="KW-0479">Metal-binding</keyword>
<accession>A0ABQ6UPM6</accession>
<dbReference type="Gene3D" id="3.30.70.100">
    <property type="match status" value="1"/>
</dbReference>
<comment type="caution">
    <text evidence="3">The sequence shown here is derived from an EMBL/GenBank/DDBJ whole genome shotgun (WGS) entry which is preliminary data.</text>
</comment>
<dbReference type="PROSITE" id="PS50846">
    <property type="entry name" value="HMA_2"/>
    <property type="match status" value="1"/>
</dbReference>
<reference evidence="3 4" key="1">
    <citation type="submission" date="2019-09" db="EMBL/GenBank/DDBJ databases">
        <title>High taxonomic diversity of Micromonospora strains isolated from Medicago sativa nodules in different geographical locations.</title>
        <authorList>
            <person name="Martinez-Hidalgo P."/>
            <person name="Flores-Felix J.D."/>
            <person name="Velazquez E."/>
            <person name="Brau L."/>
            <person name="Trujillo M.E."/>
            <person name="Martinez-Molina E."/>
        </authorList>
    </citation>
    <scope>NUCLEOTIDE SEQUENCE [LARGE SCALE GENOMIC DNA]</scope>
    <source>
        <strain evidence="3 4">ALFB5</strain>
    </source>
</reference>
<sequence>MCGNEASCGCGTITIDSAPAAQGTGSGARSTYQVSGMTCGGCAKKVTGHVSEIAGVTDVQADVAAGTITVLSENPLDTAEVRAVVQRAGYQLVD</sequence>
<protein>
    <submittedName>
        <fullName evidence="3">Heavy-metal-associated domain-containing protein</fullName>
    </submittedName>
</protein>
<evidence type="ECO:0000256" key="1">
    <source>
        <dbReference type="ARBA" id="ARBA00022723"/>
    </source>
</evidence>
<proteinExistence type="predicted"/>
<dbReference type="SUPFAM" id="SSF55008">
    <property type="entry name" value="HMA, heavy metal-associated domain"/>
    <property type="match status" value="1"/>
</dbReference>
<dbReference type="EMBL" id="WAAR01000006">
    <property type="protein sequence ID" value="KAB1118679.1"/>
    <property type="molecule type" value="Genomic_DNA"/>
</dbReference>
<name>A0ABQ6UPM6_9ACTN</name>
<dbReference type="Pfam" id="PF00403">
    <property type="entry name" value="HMA"/>
    <property type="match status" value="1"/>
</dbReference>
<dbReference type="CDD" id="cd00371">
    <property type="entry name" value="HMA"/>
    <property type="match status" value="1"/>
</dbReference>
<evidence type="ECO:0000313" key="3">
    <source>
        <dbReference type="EMBL" id="KAB1118679.1"/>
    </source>
</evidence>